<protein>
    <submittedName>
        <fullName evidence="1">Uncharacterized protein</fullName>
    </submittedName>
</protein>
<sequence>MLCYSNNPTHTVQCRSNTTTTDTHTPQPALPSPSQCLPFLHITYCSFVLPHSLVLTLHRATRCLFPPLLAHTTPGITHPVTTTFQSFKKLEEERVSNAENRQ</sequence>
<evidence type="ECO:0000313" key="2">
    <source>
        <dbReference type="Proteomes" id="UP000324222"/>
    </source>
</evidence>
<reference evidence="1 2" key="1">
    <citation type="submission" date="2019-05" db="EMBL/GenBank/DDBJ databases">
        <title>Another draft genome of Portunus trituberculatus and its Hox gene families provides insights of decapod evolution.</title>
        <authorList>
            <person name="Jeong J.-H."/>
            <person name="Song I."/>
            <person name="Kim S."/>
            <person name="Choi T."/>
            <person name="Kim D."/>
            <person name="Ryu S."/>
            <person name="Kim W."/>
        </authorList>
    </citation>
    <scope>NUCLEOTIDE SEQUENCE [LARGE SCALE GENOMIC DNA]</scope>
    <source>
        <tissue evidence="1">Muscle</tissue>
    </source>
</reference>
<comment type="caution">
    <text evidence="1">The sequence shown here is derived from an EMBL/GenBank/DDBJ whole genome shotgun (WGS) entry which is preliminary data.</text>
</comment>
<keyword evidence="2" id="KW-1185">Reference proteome</keyword>
<proteinExistence type="predicted"/>
<dbReference type="AlphaFoldDB" id="A0A5B7HSH9"/>
<name>A0A5B7HSH9_PORTR</name>
<gene>
    <name evidence="1" type="ORF">E2C01_067031</name>
</gene>
<accession>A0A5B7HSH9</accession>
<evidence type="ECO:0000313" key="1">
    <source>
        <dbReference type="EMBL" id="MPC72719.1"/>
    </source>
</evidence>
<dbReference type="EMBL" id="VSRR010035274">
    <property type="protein sequence ID" value="MPC72719.1"/>
    <property type="molecule type" value="Genomic_DNA"/>
</dbReference>
<dbReference type="Proteomes" id="UP000324222">
    <property type="component" value="Unassembled WGS sequence"/>
</dbReference>
<organism evidence="1 2">
    <name type="scientific">Portunus trituberculatus</name>
    <name type="common">Swimming crab</name>
    <name type="synonym">Neptunus trituberculatus</name>
    <dbReference type="NCBI Taxonomy" id="210409"/>
    <lineage>
        <taxon>Eukaryota</taxon>
        <taxon>Metazoa</taxon>
        <taxon>Ecdysozoa</taxon>
        <taxon>Arthropoda</taxon>
        <taxon>Crustacea</taxon>
        <taxon>Multicrustacea</taxon>
        <taxon>Malacostraca</taxon>
        <taxon>Eumalacostraca</taxon>
        <taxon>Eucarida</taxon>
        <taxon>Decapoda</taxon>
        <taxon>Pleocyemata</taxon>
        <taxon>Brachyura</taxon>
        <taxon>Eubrachyura</taxon>
        <taxon>Portunoidea</taxon>
        <taxon>Portunidae</taxon>
        <taxon>Portuninae</taxon>
        <taxon>Portunus</taxon>
    </lineage>
</organism>